<reference evidence="1 2" key="1">
    <citation type="submission" date="2018-12" db="EMBL/GenBank/DDBJ databases">
        <title>Complete genome of Nonlabens sp. MJ115.</title>
        <authorList>
            <person name="Choi H.S."/>
            <person name="Jung J."/>
        </authorList>
    </citation>
    <scope>NUCLEOTIDE SEQUENCE [LARGE SCALE GENOMIC DNA]</scope>
    <source>
        <strain evidence="1 2">MJ115</strain>
    </source>
</reference>
<dbReference type="EMBL" id="CP034549">
    <property type="protein sequence ID" value="AZQ44854.1"/>
    <property type="molecule type" value="Genomic_DNA"/>
</dbReference>
<evidence type="ECO:0000313" key="1">
    <source>
        <dbReference type="EMBL" id="AZQ44854.1"/>
    </source>
</evidence>
<dbReference type="AlphaFoldDB" id="A0A3S9N0F0"/>
<organism evidence="1 2">
    <name type="scientific">Nonlabens ponticola</name>
    <dbReference type="NCBI Taxonomy" id="2496866"/>
    <lineage>
        <taxon>Bacteria</taxon>
        <taxon>Pseudomonadati</taxon>
        <taxon>Bacteroidota</taxon>
        <taxon>Flavobacteriia</taxon>
        <taxon>Flavobacteriales</taxon>
        <taxon>Flavobacteriaceae</taxon>
        <taxon>Nonlabens</taxon>
    </lineage>
</organism>
<evidence type="ECO:0008006" key="3">
    <source>
        <dbReference type="Google" id="ProtNLM"/>
    </source>
</evidence>
<proteinExistence type="predicted"/>
<sequence length="329" mass="38681">MKEVRKLSEINAVLEETIKLEITYNASIQNFTYNDYWVNEIQRSYFDNRIAKLDKKIDKVIDLNEKGHIAYIQGVNQTIKTKLVELYELKLDDLKDIDYQKQGWDVYLTYPQNPPKNSSIELWEQIPESGSDDRQEYILQIVGSFYNFGYDAVNSMSQSNMNDLLLDKYDLQQMDLQLSYAKAHLVFILKLHGQILKSLHQKFQDILNLFNKLSKFENGDFTLGNEIKKKQGKLYYKGAKYELAFLFNFLYDFGYITGSTRRSDSKTYIKHFLDESETYFFKGQEPTKILAIEKEFGRIGNGEGHVGKEIKFIEKLIDKLYERLEKLKG</sequence>
<dbReference type="RefSeq" id="WP_126448569.1">
    <property type="nucleotide sequence ID" value="NZ_CP034549.1"/>
</dbReference>
<keyword evidence="2" id="KW-1185">Reference proteome</keyword>
<dbReference type="KEGG" id="noj:EJ995_11670"/>
<dbReference type="Proteomes" id="UP000279600">
    <property type="component" value="Chromosome"/>
</dbReference>
<name>A0A3S9N0F0_9FLAO</name>
<evidence type="ECO:0000313" key="2">
    <source>
        <dbReference type="Proteomes" id="UP000279600"/>
    </source>
</evidence>
<accession>A0A3S9N0F0</accession>
<dbReference type="OrthoDB" id="1423480at2"/>
<gene>
    <name evidence="1" type="ORF">EJ995_11670</name>
</gene>
<protein>
    <recommendedName>
        <fullName evidence="3">RteC protein</fullName>
    </recommendedName>
</protein>